<dbReference type="RefSeq" id="WP_107893741.1">
    <property type="nucleotide sequence ID" value="NZ_PYWM01000001.1"/>
</dbReference>
<gene>
    <name evidence="2" type="ORF">FC756_03150</name>
</gene>
<proteinExistence type="predicted"/>
<dbReference type="InterPro" id="IPR008841">
    <property type="entry name" value="Siphovirus-type_tail_N"/>
</dbReference>
<dbReference type="EMBL" id="SZPU01000010">
    <property type="protein sequence ID" value="TKI72019.1"/>
    <property type="molecule type" value="Genomic_DNA"/>
</dbReference>
<evidence type="ECO:0000313" key="3">
    <source>
        <dbReference type="Proteomes" id="UP000308744"/>
    </source>
</evidence>
<accession>A0A4U2ZCF2</accession>
<dbReference type="Proteomes" id="UP000308744">
    <property type="component" value="Unassembled WGS sequence"/>
</dbReference>
<keyword evidence="3" id="KW-1185">Reference proteome</keyword>
<name>A0A4U2ZCF2_9BACI</name>
<comment type="caution">
    <text evidence="2">The sequence shown here is derived from an EMBL/GenBank/DDBJ whole genome shotgun (WGS) entry which is preliminary data.</text>
</comment>
<feature type="domain" description="Siphovirus-type tail component RIFT-related" evidence="1">
    <location>
        <begin position="17"/>
        <end position="131"/>
    </location>
</feature>
<protein>
    <submittedName>
        <fullName evidence="2">Phage tail family protein</fullName>
    </submittedName>
</protein>
<organism evidence="2 3">
    <name type="scientific">Lysinibacillus mangiferihumi</name>
    <dbReference type="NCBI Taxonomy" id="1130819"/>
    <lineage>
        <taxon>Bacteria</taxon>
        <taxon>Bacillati</taxon>
        <taxon>Bacillota</taxon>
        <taxon>Bacilli</taxon>
        <taxon>Bacillales</taxon>
        <taxon>Bacillaceae</taxon>
        <taxon>Lysinibacillus</taxon>
    </lineage>
</organism>
<evidence type="ECO:0000313" key="2">
    <source>
        <dbReference type="EMBL" id="TKI72019.1"/>
    </source>
</evidence>
<dbReference type="Pfam" id="PF05709">
    <property type="entry name" value="Sipho_tail"/>
    <property type="match status" value="1"/>
</dbReference>
<sequence length="291" mass="33517">MIESFQSRERLIFDNHRGQTFEISVSSPFYLDKADGLEAIENEFYNVKNYNEDGTNIKGSSVRERNIVINGRIRLDKEINRQKIIRFFNPKHHFTLKYENGDVTRYIDCKVEKSPVVSRHVIPEFIISFLCPNPWWYTEEQKYEIAMWVAAFEFELEIDAEGDGIEMGYREPNNVVNVFNDSDTASPLRIQFKAIGSVVDPYIELVDTGSVIKIEATLKGGDVVTVNTKRGDEYAILERNGTQINYFNYLSHDSNLQLSVDVGDNLIRYDAAEFVSNLEVSIYFTPQFVGV</sequence>
<dbReference type="AlphaFoldDB" id="A0A4U2ZCF2"/>
<evidence type="ECO:0000259" key="1">
    <source>
        <dbReference type="Pfam" id="PF05709"/>
    </source>
</evidence>
<reference evidence="2 3" key="1">
    <citation type="submission" date="2019-04" db="EMBL/GenBank/DDBJ databases">
        <title>Lysinibacillus genome sequencing.</title>
        <authorList>
            <person name="Dunlap C."/>
        </authorList>
    </citation>
    <scope>NUCLEOTIDE SEQUENCE [LARGE SCALE GENOMIC DNA]</scope>
    <source>
        <strain evidence="2 3">CCTCC AB 2010389</strain>
    </source>
</reference>